<reference evidence="4 5" key="1">
    <citation type="submission" date="2020-01" db="EMBL/GenBank/DDBJ databases">
        <title>Herbidospora sp. NEAU-GS84 nov., a novel actinomycete isolated from soil.</title>
        <authorList>
            <person name="Han L."/>
        </authorList>
    </citation>
    <scope>NUCLEOTIDE SEQUENCE [LARGE SCALE GENOMIC DNA]</scope>
    <source>
        <strain evidence="4 5">NEAU-GS84</strain>
    </source>
</reference>
<keyword evidence="1 3" id="KW-0853">WD repeat</keyword>
<dbReference type="Gene3D" id="2.130.10.10">
    <property type="entry name" value="YVTN repeat-like/Quinoprotein amine dehydrogenase"/>
    <property type="match status" value="4"/>
</dbReference>
<feature type="repeat" description="WD" evidence="3">
    <location>
        <begin position="541"/>
        <end position="580"/>
    </location>
</feature>
<accession>A0A7C9J4T6</accession>
<dbReference type="AlphaFoldDB" id="A0A7C9J4T6"/>
<protein>
    <recommendedName>
        <fullName evidence="6">WD40 repeat domain-containing protein</fullName>
    </recommendedName>
</protein>
<keyword evidence="2" id="KW-0677">Repeat</keyword>
<dbReference type="PROSITE" id="PS00678">
    <property type="entry name" value="WD_REPEATS_1"/>
    <property type="match status" value="2"/>
</dbReference>
<dbReference type="RefSeq" id="WP_161481887.1">
    <property type="nucleotide sequence ID" value="NZ_WXEW01000007.1"/>
</dbReference>
<evidence type="ECO:0000256" key="3">
    <source>
        <dbReference type="PROSITE-ProRule" id="PRU00221"/>
    </source>
</evidence>
<evidence type="ECO:0000313" key="5">
    <source>
        <dbReference type="Proteomes" id="UP000479526"/>
    </source>
</evidence>
<dbReference type="PANTHER" id="PTHR22847:SF637">
    <property type="entry name" value="WD REPEAT DOMAIN 5B"/>
    <property type="match status" value="1"/>
</dbReference>
<evidence type="ECO:0000313" key="4">
    <source>
        <dbReference type="EMBL" id="NAS24742.1"/>
    </source>
</evidence>
<dbReference type="Proteomes" id="UP000479526">
    <property type="component" value="Unassembled WGS sequence"/>
</dbReference>
<dbReference type="PANTHER" id="PTHR22847">
    <property type="entry name" value="WD40 REPEAT PROTEIN"/>
    <property type="match status" value="1"/>
</dbReference>
<dbReference type="SMART" id="SM00320">
    <property type="entry name" value="WD40"/>
    <property type="match status" value="6"/>
</dbReference>
<comment type="caution">
    <text evidence="4">The sequence shown here is derived from an EMBL/GenBank/DDBJ whole genome shotgun (WGS) entry which is preliminary data.</text>
</comment>
<evidence type="ECO:0008006" key="6">
    <source>
        <dbReference type="Google" id="ProtNLM"/>
    </source>
</evidence>
<evidence type="ECO:0000256" key="2">
    <source>
        <dbReference type="ARBA" id="ARBA00022737"/>
    </source>
</evidence>
<dbReference type="InterPro" id="IPR019775">
    <property type="entry name" value="WD40_repeat_CS"/>
</dbReference>
<dbReference type="Pfam" id="PF00400">
    <property type="entry name" value="WD40"/>
    <property type="match status" value="2"/>
</dbReference>
<gene>
    <name evidence="4" type="ORF">GT755_24020</name>
</gene>
<evidence type="ECO:0000256" key="1">
    <source>
        <dbReference type="ARBA" id="ARBA00022574"/>
    </source>
</evidence>
<sequence length="615" mass="65059">MPDLHHEWLDRYSGGRFAAADPQTRAWVAAVHAARLGAARPEQPGGGWRVVWSDGIQENRHVRAPWNNQTGAVTAVAAGLLDGVPVAVTGSDHGVLRAWDLRTGLPLGEQRVDAYDVGSIAVMDDVVVATDWAHLFTWHPGTGETTRERHWGVGRAATVRDAGKWHLLLAQRGRVRIHGPRGPWRRIGHPGDTSAATIRVDGRRRVVVGGDTTRVYDLRTGEPCGGPLGGHARALAVAHVAGRPVAVVAGHDDTVRLWDLRTGAPRGRPRPERVTTLATAVVGGRAVGIGGAPGRRTRVWDLRTGVDLGTLGEAGRAVAAVGHQAVTCSSHGVVRVWDLRTLRGTPLPGHPRVGAVALAGDGVFYAWEEGMFLSAENLADGEPLPLKHALSLPGVSAVTTVPGAVVTTWWRDGALRVHDLETGERRVLAGHTGPVHALASEGSTVVSGGLDGMIGIWDVATGSSRSIVSPCAVDALTVSEGRIFACGADGVTRLFDLRTEDPLGTLPTGVAHAIDVKDQTALVGGAGLRAWDLRERTGRRLHGHAGAVTAVALRGGRAVSGGWDHTLRTWDTRTGEQAAPPVTFPWPVSALAWHHTGRLAVGMSWEVVVLEPSEH</sequence>
<proteinExistence type="predicted"/>
<dbReference type="PROSITE" id="PS50294">
    <property type="entry name" value="WD_REPEATS_REGION"/>
    <property type="match status" value="2"/>
</dbReference>
<dbReference type="InterPro" id="IPR015943">
    <property type="entry name" value="WD40/YVTN_repeat-like_dom_sf"/>
</dbReference>
<dbReference type="InterPro" id="IPR001680">
    <property type="entry name" value="WD40_rpt"/>
</dbReference>
<name>A0A7C9J4T6_9ACTN</name>
<dbReference type="SUPFAM" id="SSF50998">
    <property type="entry name" value="Quinoprotein alcohol dehydrogenase-like"/>
    <property type="match status" value="1"/>
</dbReference>
<organism evidence="4 5">
    <name type="scientific">Herbidospora solisilvae</name>
    <dbReference type="NCBI Taxonomy" id="2696284"/>
    <lineage>
        <taxon>Bacteria</taxon>
        <taxon>Bacillati</taxon>
        <taxon>Actinomycetota</taxon>
        <taxon>Actinomycetes</taxon>
        <taxon>Streptosporangiales</taxon>
        <taxon>Streptosporangiaceae</taxon>
        <taxon>Herbidospora</taxon>
    </lineage>
</organism>
<keyword evidence="5" id="KW-1185">Reference proteome</keyword>
<dbReference type="PROSITE" id="PS50082">
    <property type="entry name" value="WD_REPEATS_2"/>
    <property type="match status" value="2"/>
</dbReference>
<dbReference type="EMBL" id="WXEW01000007">
    <property type="protein sequence ID" value="NAS24742.1"/>
    <property type="molecule type" value="Genomic_DNA"/>
</dbReference>
<feature type="repeat" description="WD" evidence="3">
    <location>
        <begin position="428"/>
        <end position="467"/>
    </location>
</feature>
<dbReference type="InterPro" id="IPR011047">
    <property type="entry name" value="Quinoprotein_ADH-like_sf"/>
</dbReference>